<protein>
    <submittedName>
        <fullName evidence="3">Uncharacterized protein</fullName>
    </submittedName>
</protein>
<evidence type="ECO:0000256" key="1">
    <source>
        <dbReference type="SAM" id="MobiDB-lite"/>
    </source>
</evidence>
<keyword evidence="4" id="KW-1185">Reference proteome</keyword>
<feature type="compositionally biased region" description="Basic and acidic residues" evidence="1">
    <location>
        <begin position="241"/>
        <end position="256"/>
    </location>
</feature>
<organism evidence="3 4">
    <name type="scientific">Euplotes crassus</name>
    <dbReference type="NCBI Taxonomy" id="5936"/>
    <lineage>
        <taxon>Eukaryota</taxon>
        <taxon>Sar</taxon>
        <taxon>Alveolata</taxon>
        <taxon>Ciliophora</taxon>
        <taxon>Intramacronucleata</taxon>
        <taxon>Spirotrichea</taxon>
        <taxon>Hypotrichia</taxon>
        <taxon>Euplotida</taxon>
        <taxon>Euplotidae</taxon>
        <taxon>Moneuplotes</taxon>
    </lineage>
</organism>
<dbReference type="EMBL" id="CAMPGE010007974">
    <property type="protein sequence ID" value="CAI2366890.1"/>
    <property type="molecule type" value="Genomic_DNA"/>
</dbReference>
<feature type="region of interest" description="Disordered" evidence="1">
    <location>
        <begin position="240"/>
        <end position="284"/>
    </location>
</feature>
<dbReference type="Proteomes" id="UP001295684">
    <property type="component" value="Unassembled WGS sequence"/>
</dbReference>
<feature type="chain" id="PRO_5042095550" evidence="2">
    <location>
        <begin position="28"/>
        <end position="284"/>
    </location>
</feature>
<evidence type="ECO:0000313" key="4">
    <source>
        <dbReference type="Proteomes" id="UP001295684"/>
    </source>
</evidence>
<comment type="caution">
    <text evidence="3">The sequence shown here is derived from an EMBL/GenBank/DDBJ whole genome shotgun (WGS) entry which is preliminary data.</text>
</comment>
<evidence type="ECO:0000313" key="3">
    <source>
        <dbReference type="EMBL" id="CAI2366890.1"/>
    </source>
</evidence>
<accession>A0AAD1UHF6</accession>
<feature type="signal peptide" evidence="2">
    <location>
        <begin position="1"/>
        <end position="27"/>
    </location>
</feature>
<feature type="compositionally biased region" description="Basic and acidic residues" evidence="1">
    <location>
        <begin position="267"/>
        <end position="284"/>
    </location>
</feature>
<sequence>MLFDPKKLTVFTLGMLLMSLFCMPVMGQKCTCQETGKEYLAQREVGDGFHSINLHLYEDIDQTGDELKVTLADEVDRIVVVVWYNNLYGKWTQNRINQETRGTLMSILKNNHPNVIYHEADISTYNRNAYTYEELADELGIILSDLQYGPTVVVMYDQRGSALRSEKGSLSLVSAVDKEIHRFELEDFGSTNKVCDVDYEIEAMNQFKMYAPWDNYDSYQPDSDEIGHDRHIQKNTAAKGINKDSYHDRIQDHSWVEPKPPTTKKYVLKEPDKSFSDYTRRRRR</sequence>
<reference evidence="3" key="1">
    <citation type="submission" date="2023-07" db="EMBL/GenBank/DDBJ databases">
        <authorList>
            <consortium name="AG Swart"/>
            <person name="Singh M."/>
            <person name="Singh A."/>
            <person name="Seah K."/>
            <person name="Emmerich C."/>
        </authorList>
    </citation>
    <scope>NUCLEOTIDE SEQUENCE</scope>
    <source>
        <strain evidence="3">DP1</strain>
    </source>
</reference>
<evidence type="ECO:0000256" key="2">
    <source>
        <dbReference type="SAM" id="SignalP"/>
    </source>
</evidence>
<proteinExistence type="predicted"/>
<name>A0AAD1UHF6_EUPCR</name>
<keyword evidence="2" id="KW-0732">Signal</keyword>
<gene>
    <name evidence="3" type="ORF">ECRASSUSDP1_LOCUS8165</name>
</gene>
<dbReference type="AlphaFoldDB" id="A0AAD1UHF6"/>